<protein>
    <submittedName>
        <fullName evidence="1">Uncharacterized protein</fullName>
    </submittedName>
</protein>
<dbReference type="Proteomes" id="UP000326396">
    <property type="component" value="Linkage Group LG2"/>
</dbReference>
<evidence type="ECO:0000313" key="1">
    <source>
        <dbReference type="EMBL" id="KAD4585799.1"/>
    </source>
</evidence>
<keyword evidence="2" id="KW-1185">Reference proteome</keyword>
<comment type="caution">
    <text evidence="1">The sequence shown here is derived from an EMBL/GenBank/DDBJ whole genome shotgun (WGS) entry which is preliminary data.</text>
</comment>
<gene>
    <name evidence="1" type="ORF">E3N88_23400</name>
</gene>
<evidence type="ECO:0000313" key="2">
    <source>
        <dbReference type="Proteomes" id="UP000326396"/>
    </source>
</evidence>
<dbReference type="AlphaFoldDB" id="A0A5N6NEB2"/>
<dbReference type="EMBL" id="SZYD01000012">
    <property type="protein sequence ID" value="KAD4585799.1"/>
    <property type="molecule type" value="Genomic_DNA"/>
</dbReference>
<proteinExistence type="predicted"/>
<organism evidence="1 2">
    <name type="scientific">Mikania micrantha</name>
    <name type="common">bitter vine</name>
    <dbReference type="NCBI Taxonomy" id="192012"/>
    <lineage>
        <taxon>Eukaryota</taxon>
        <taxon>Viridiplantae</taxon>
        <taxon>Streptophyta</taxon>
        <taxon>Embryophyta</taxon>
        <taxon>Tracheophyta</taxon>
        <taxon>Spermatophyta</taxon>
        <taxon>Magnoliopsida</taxon>
        <taxon>eudicotyledons</taxon>
        <taxon>Gunneridae</taxon>
        <taxon>Pentapetalae</taxon>
        <taxon>asterids</taxon>
        <taxon>campanulids</taxon>
        <taxon>Asterales</taxon>
        <taxon>Asteraceae</taxon>
        <taxon>Asteroideae</taxon>
        <taxon>Heliantheae alliance</taxon>
        <taxon>Eupatorieae</taxon>
        <taxon>Mikania</taxon>
    </lineage>
</organism>
<reference evidence="1 2" key="1">
    <citation type="submission" date="2019-05" db="EMBL/GenBank/DDBJ databases">
        <title>Mikania micrantha, genome provides insights into the molecular mechanism of rapid growth.</title>
        <authorList>
            <person name="Liu B."/>
        </authorList>
    </citation>
    <scope>NUCLEOTIDE SEQUENCE [LARGE SCALE GENOMIC DNA]</scope>
    <source>
        <strain evidence="1">NLD-2019</strain>
        <tissue evidence="1">Leaf</tissue>
    </source>
</reference>
<accession>A0A5N6NEB2</accession>
<sequence>MKPTWYPPSPPSSLETHLRCVSSVRNAKEGRKREGAGHHFLRPVTRVSDSHHQALAPSISTLAPLLAQPHKIKFTRTTCGCVLGRETRGSSRPPSPVQLLFARLKKVAATSSSNPDLQGNGKKPPLTLLVSKSRSKLFCLAPCLFHQIYSSI</sequence>
<name>A0A5N6NEB2_9ASTR</name>